<protein>
    <submittedName>
        <fullName evidence="3">Uncharacterized protein</fullName>
    </submittedName>
</protein>
<feature type="compositionally biased region" description="Polar residues" evidence="1">
    <location>
        <begin position="94"/>
        <end position="103"/>
    </location>
</feature>
<evidence type="ECO:0000313" key="4">
    <source>
        <dbReference type="Proteomes" id="UP000005239"/>
    </source>
</evidence>
<accession>A0A8R1UCK9</accession>
<sequence>MAPYYPFAEDQFSRGVKDPLVTLNPYVLTSRTPLNTIISFVIAVFAGVSFGLIVVCAVCKIGWFRPREPEIIILPDWSQVQWRRIRMRVPQLSTITDWGSNPGSPEDDLSSDDQDGGSISAPLLEAR</sequence>
<reference evidence="3" key="2">
    <citation type="submission" date="2022-06" db="UniProtKB">
        <authorList>
            <consortium name="EnsemblMetazoa"/>
        </authorList>
    </citation>
    <scope>IDENTIFICATION</scope>
    <source>
        <strain evidence="3">PS312</strain>
    </source>
</reference>
<feature type="compositionally biased region" description="Acidic residues" evidence="1">
    <location>
        <begin position="105"/>
        <end position="115"/>
    </location>
</feature>
<feature type="transmembrane region" description="Helical" evidence="2">
    <location>
        <begin position="37"/>
        <end position="59"/>
    </location>
</feature>
<proteinExistence type="predicted"/>
<evidence type="ECO:0000313" key="3">
    <source>
        <dbReference type="EnsemblMetazoa" id="PPA15962.1"/>
    </source>
</evidence>
<keyword evidence="4" id="KW-1185">Reference proteome</keyword>
<dbReference type="EnsemblMetazoa" id="PPA15962.1">
    <property type="protein sequence ID" value="PPA15962.1"/>
    <property type="gene ID" value="WBGene00105516"/>
</dbReference>
<reference evidence="4" key="1">
    <citation type="journal article" date="2008" name="Nat. Genet.">
        <title>The Pristionchus pacificus genome provides a unique perspective on nematode lifestyle and parasitism.</title>
        <authorList>
            <person name="Dieterich C."/>
            <person name="Clifton S.W."/>
            <person name="Schuster L.N."/>
            <person name="Chinwalla A."/>
            <person name="Delehaunty K."/>
            <person name="Dinkelacker I."/>
            <person name="Fulton L."/>
            <person name="Fulton R."/>
            <person name="Godfrey J."/>
            <person name="Minx P."/>
            <person name="Mitreva M."/>
            <person name="Roeseler W."/>
            <person name="Tian H."/>
            <person name="Witte H."/>
            <person name="Yang S.P."/>
            <person name="Wilson R.K."/>
            <person name="Sommer R.J."/>
        </authorList>
    </citation>
    <scope>NUCLEOTIDE SEQUENCE [LARGE SCALE GENOMIC DNA]</scope>
    <source>
        <strain evidence="4">PS312</strain>
    </source>
</reference>
<dbReference type="Proteomes" id="UP000005239">
    <property type="component" value="Unassembled WGS sequence"/>
</dbReference>
<keyword evidence="2" id="KW-0472">Membrane</keyword>
<keyword evidence="2" id="KW-0812">Transmembrane</keyword>
<gene>
    <name evidence="3" type="primary">WBGene00105516</name>
</gene>
<organism evidence="3 4">
    <name type="scientific">Pristionchus pacificus</name>
    <name type="common">Parasitic nematode worm</name>
    <dbReference type="NCBI Taxonomy" id="54126"/>
    <lineage>
        <taxon>Eukaryota</taxon>
        <taxon>Metazoa</taxon>
        <taxon>Ecdysozoa</taxon>
        <taxon>Nematoda</taxon>
        <taxon>Chromadorea</taxon>
        <taxon>Rhabditida</taxon>
        <taxon>Rhabditina</taxon>
        <taxon>Diplogasteromorpha</taxon>
        <taxon>Diplogasteroidea</taxon>
        <taxon>Neodiplogasteridae</taxon>
        <taxon>Pristionchus</taxon>
    </lineage>
</organism>
<evidence type="ECO:0000256" key="1">
    <source>
        <dbReference type="SAM" id="MobiDB-lite"/>
    </source>
</evidence>
<keyword evidence="2" id="KW-1133">Transmembrane helix</keyword>
<name>A0A2A6BD11_PRIPA</name>
<evidence type="ECO:0000256" key="2">
    <source>
        <dbReference type="SAM" id="Phobius"/>
    </source>
</evidence>
<feature type="region of interest" description="Disordered" evidence="1">
    <location>
        <begin position="94"/>
        <end position="127"/>
    </location>
</feature>
<dbReference type="AlphaFoldDB" id="A0A2A6BD11"/>
<accession>A0A2A6BD11</accession>